<dbReference type="Proteomes" id="UP000007076">
    <property type="component" value="Chromosome"/>
</dbReference>
<dbReference type="Gene3D" id="3.90.1140.10">
    <property type="entry name" value="Cyclic phosphodiesterase"/>
    <property type="match status" value="1"/>
</dbReference>
<accession>E4N9N3</accession>
<dbReference type="PATRIC" id="fig|452652.3.peg.2103"/>
<evidence type="ECO:0000313" key="2">
    <source>
        <dbReference type="Proteomes" id="UP000007076"/>
    </source>
</evidence>
<sequence>MTAAAASPQTGSDPLAEVYRELWRDGERALREASHQADGIPVHGSPRWGLSLVVRVDGAPGEALAAELAALAGLRSAPHLVYRPEHLHLTVRSVEGFADEVGERSVTHYADQARAAVQGLSGLAVTLRGLGGSPGGLFACGYPTPALRELRTRLHAAARSAGRPGVPGGDADRIRNTAHASLVVYRPPIVPEPALADHVAARAGTEFGTLAVTALSLVRYRPTATDVALEELARIGVPR</sequence>
<gene>
    <name evidence="1" type="ordered locus">KSE_20910</name>
</gene>
<dbReference type="eggNOG" id="COG1514">
    <property type="taxonomic scope" value="Bacteria"/>
</dbReference>
<dbReference type="RefSeq" id="WP_014135232.1">
    <property type="nucleotide sequence ID" value="NC_016109.1"/>
</dbReference>
<keyword evidence="2" id="KW-1185">Reference proteome</keyword>
<dbReference type="SUPFAM" id="SSF55144">
    <property type="entry name" value="LigT-like"/>
    <property type="match status" value="1"/>
</dbReference>
<proteinExistence type="predicted"/>
<evidence type="ECO:0008006" key="3">
    <source>
        <dbReference type="Google" id="ProtNLM"/>
    </source>
</evidence>
<dbReference type="EMBL" id="AP010968">
    <property type="protein sequence ID" value="BAJ27914.1"/>
    <property type="molecule type" value="Genomic_DNA"/>
</dbReference>
<name>E4N9N3_KITSK</name>
<dbReference type="AlphaFoldDB" id="E4N9N3"/>
<protein>
    <recommendedName>
        <fullName evidence="3">2'-5' RNA ligase</fullName>
    </recommendedName>
</protein>
<reference evidence="1 2" key="1">
    <citation type="journal article" date="2010" name="DNA Res.">
        <title>Genome sequence of Kitasatospora setae NBRC 14216T: an evolutionary snapshot of the family Streptomycetaceae.</title>
        <authorList>
            <person name="Ichikawa N."/>
            <person name="Oguchi A."/>
            <person name="Ikeda H."/>
            <person name="Ishikawa J."/>
            <person name="Kitani S."/>
            <person name="Watanabe Y."/>
            <person name="Nakamura S."/>
            <person name="Katano Y."/>
            <person name="Kishi E."/>
            <person name="Sasagawa M."/>
            <person name="Ankai A."/>
            <person name="Fukui S."/>
            <person name="Hashimoto Y."/>
            <person name="Kamata S."/>
            <person name="Otoguro M."/>
            <person name="Tanikawa S."/>
            <person name="Nihira T."/>
            <person name="Horinouchi S."/>
            <person name="Ohnishi Y."/>
            <person name="Hayakawa M."/>
            <person name="Kuzuyama T."/>
            <person name="Arisawa A."/>
            <person name="Nomoto F."/>
            <person name="Miura H."/>
            <person name="Takahashi Y."/>
            <person name="Fujita N."/>
        </authorList>
    </citation>
    <scope>NUCLEOTIDE SEQUENCE [LARGE SCALE GENOMIC DNA]</scope>
    <source>
        <strain evidence="2">ATCC 33774 / DSM 43861 / JCM 3304 / KCC A-0304 / NBRC 14216 / KM-6054</strain>
    </source>
</reference>
<organism evidence="1 2">
    <name type="scientific">Kitasatospora setae (strain ATCC 33774 / DSM 43861 / JCM 3304 / KCC A-0304 / NBRC 14216 / KM-6054)</name>
    <name type="common">Streptomyces setae</name>
    <dbReference type="NCBI Taxonomy" id="452652"/>
    <lineage>
        <taxon>Bacteria</taxon>
        <taxon>Bacillati</taxon>
        <taxon>Actinomycetota</taxon>
        <taxon>Actinomycetes</taxon>
        <taxon>Kitasatosporales</taxon>
        <taxon>Streptomycetaceae</taxon>
        <taxon>Kitasatospora</taxon>
    </lineage>
</organism>
<evidence type="ECO:0000313" key="1">
    <source>
        <dbReference type="EMBL" id="BAJ27914.1"/>
    </source>
</evidence>
<dbReference type="STRING" id="452652.KSE_20910"/>
<dbReference type="InterPro" id="IPR009097">
    <property type="entry name" value="Cyclic_Pdiesterase"/>
</dbReference>
<dbReference type="HOGENOM" id="CLU_1159866_0_0_11"/>
<dbReference type="KEGG" id="ksk:KSE_20910"/>